<dbReference type="AlphaFoldDB" id="A0A0S4KLP8"/>
<evidence type="ECO:0000313" key="1">
    <source>
        <dbReference type="EMBL" id="CUQ65377.1"/>
    </source>
</evidence>
<gene>
    <name evidence="1" type="ORF">NITINOP_0401</name>
</gene>
<dbReference type="STRING" id="1715989.NITINOP_0401"/>
<protein>
    <submittedName>
        <fullName evidence="1">Uncharacterized protein</fullName>
    </submittedName>
</protein>
<accession>A0A0S4KLP8</accession>
<dbReference type="Proteomes" id="UP000066284">
    <property type="component" value="Chromosome 1"/>
</dbReference>
<sequence length="95" mass="10642">MSMVAVRLTPLLLMPESHPALLLTVGLKPAVPKGPQVFVLWSYNDVPYPTWADATPVVNMRAIIETAPRIVVHFFIRNLLVYGLHGLDMNQTLTY</sequence>
<keyword evidence="2" id="KW-1185">Reference proteome</keyword>
<evidence type="ECO:0000313" key="2">
    <source>
        <dbReference type="Proteomes" id="UP000066284"/>
    </source>
</evidence>
<organism evidence="1 2">
    <name type="scientific">Candidatus Nitrospira inopinata</name>
    <dbReference type="NCBI Taxonomy" id="1715989"/>
    <lineage>
        <taxon>Bacteria</taxon>
        <taxon>Pseudomonadati</taxon>
        <taxon>Nitrospirota</taxon>
        <taxon>Nitrospiria</taxon>
        <taxon>Nitrospirales</taxon>
        <taxon>Nitrospiraceae</taxon>
        <taxon>Nitrospira</taxon>
    </lineage>
</organism>
<reference evidence="2" key="1">
    <citation type="submission" date="2015-09" db="EMBL/GenBank/DDBJ databases">
        <authorList>
            <person name="Daims H."/>
        </authorList>
    </citation>
    <scope>NUCLEOTIDE SEQUENCE [LARGE SCALE GENOMIC DNA]</scope>
</reference>
<dbReference type="EMBL" id="LN885086">
    <property type="protein sequence ID" value="CUQ65377.1"/>
    <property type="molecule type" value="Genomic_DNA"/>
</dbReference>
<proteinExistence type="predicted"/>
<name>A0A0S4KLP8_9BACT</name>
<dbReference type="KEGG" id="nio:NITINOP_0401"/>